<name>A0AAD3Y941_NEPGR</name>
<protein>
    <submittedName>
        <fullName evidence="1">Uncharacterized protein</fullName>
    </submittedName>
</protein>
<organism evidence="1 2">
    <name type="scientific">Nepenthes gracilis</name>
    <name type="common">Slender pitcher plant</name>
    <dbReference type="NCBI Taxonomy" id="150966"/>
    <lineage>
        <taxon>Eukaryota</taxon>
        <taxon>Viridiplantae</taxon>
        <taxon>Streptophyta</taxon>
        <taxon>Embryophyta</taxon>
        <taxon>Tracheophyta</taxon>
        <taxon>Spermatophyta</taxon>
        <taxon>Magnoliopsida</taxon>
        <taxon>eudicotyledons</taxon>
        <taxon>Gunneridae</taxon>
        <taxon>Pentapetalae</taxon>
        <taxon>Caryophyllales</taxon>
        <taxon>Nepenthaceae</taxon>
        <taxon>Nepenthes</taxon>
    </lineage>
</organism>
<comment type="caution">
    <text evidence="1">The sequence shown here is derived from an EMBL/GenBank/DDBJ whole genome shotgun (WGS) entry which is preliminary data.</text>
</comment>
<evidence type="ECO:0000313" key="2">
    <source>
        <dbReference type="Proteomes" id="UP001279734"/>
    </source>
</evidence>
<sequence length="207" mass="22015">MDSSFSNLNLWSQLEACLARGPWAFKKSPIVLTRWHPDLIRDRESSRPSLLGFHDKCVRAVSSPVCGGNAMEDGVLNQQTWSPATVVNARGWGSLWIHVVTTTGETNAVRSVLDVGAPNVADLAADSPHRPLISSGVVGVANSVESGLIPGVDGSTPESIARITRKYSLVDAVEGLLNKDPIEFQEVDSIPLSGCPSKGLEASGLKC</sequence>
<accession>A0AAD3Y941</accession>
<proteinExistence type="predicted"/>
<gene>
    <name evidence="1" type="ORF">Nepgr_033720</name>
</gene>
<reference evidence="1" key="1">
    <citation type="submission" date="2023-05" db="EMBL/GenBank/DDBJ databases">
        <title>Nepenthes gracilis genome sequencing.</title>
        <authorList>
            <person name="Fukushima K."/>
        </authorList>
    </citation>
    <scope>NUCLEOTIDE SEQUENCE</scope>
    <source>
        <strain evidence="1">SING2019-196</strain>
    </source>
</reference>
<dbReference type="EMBL" id="BSYO01000043">
    <property type="protein sequence ID" value="GMH31876.1"/>
    <property type="molecule type" value="Genomic_DNA"/>
</dbReference>
<evidence type="ECO:0000313" key="1">
    <source>
        <dbReference type="EMBL" id="GMH31876.1"/>
    </source>
</evidence>
<dbReference type="Proteomes" id="UP001279734">
    <property type="component" value="Unassembled WGS sequence"/>
</dbReference>
<dbReference type="AlphaFoldDB" id="A0AAD3Y941"/>
<keyword evidence="2" id="KW-1185">Reference proteome</keyword>